<protein>
    <submittedName>
        <fullName evidence="1">Uncharacterized protein</fullName>
    </submittedName>
</protein>
<feature type="non-terminal residue" evidence="1">
    <location>
        <position position="1"/>
    </location>
</feature>
<accession>A0A0K2U2V9</accession>
<organism evidence="1">
    <name type="scientific">Lepeophtheirus salmonis</name>
    <name type="common">Salmon louse</name>
    <name type="synonym">Caligus salmonis</name>
    <dbReference type="NCBI Taxonomy" id="72036"/>
    <lineage>
        <taxon>Eukaryota</taxon>
        <taxon>Metazoa</taxon>
        <taxon>Ecdysozoa</taxon>
        <taxon>Arthropoda</taxon>
        <taxon>Crustacea</taxon>
        <taxon>Multicrustacea</taxon>
        <taxon>Hexanauplia</taxon>
        <taxon>Copepoda</taxon>
        <taxon>Siphonostomatoida</taxon>
        <taxon>Caligidae</taxon>
        <taxon>Lepeophtheirus</taxon>
    </lineage>
</organism>
<dbReference type="EMBL" id="HACA01015278">
    <property type="protein sequence ID" value="CDW32639.1"/>
    <property type="molecule type" value="Transcribed_RNA"/>
</dbReference>
<sequence>KSRFSSIIFCFRSVMVVFNILKDSLTSTLRVGPNLKLAISSGVILNEGLSPLYVQTYANLVQKYLFFN</sequence>
<reference evidence="1" key="1">
    <citation type="submission" date="2014-05" db="EMBL/GenBank/DDBJ databases">
        <authorList>
            <person name="Chronopoulou M."/>
        </authorList>
    </citation>
    <scope>NUCLEOTIDE SEQUENCE</scope>
    <source>
        <tissue evidence="1">Whole organism</tissue>
    </source>
</reference>
<proteinExistence type="predicted"/>
<dbReference type="AlphaFoldDB" id="A0A0K2U2V9"/>
<evidence type="ECO:0000313" key="1">
    <source>
        <dbReference type="EMBL" id="CDW32639.1"/>
    </source>
</evidence>
<name>A0A0K2U2V9_LEPSM</name>